<feature type="region of interest" description="Disordered" evidence="1">
    <location>
        <begin position="99"/>
        <end position="130"/>
    </location>
</feature>
<dbReference type="Proteomes" id="UP000017836">
    <property type="component" value="Unassembled WGS sequence"/>
</dbReference>
<feature type="compositionally biased region" description="Polar residues" evidence="1">
    <location>
        <begin position="120"/>
        <end position="130"/>
    </location>
</feature>
<protein>
    <submittedName>
        <fullName evidence="2">Uncharacterized protein</fullName>
    </submittedName>
</protein>
<dbReference type="Gramene" id="ERM94194">
    <property type="protein sequence ID" value="ERM94194"/>
    <property type="gene ID" value="AMTR_s00010p00190610"/>
</dbReference>
<keyword evidence="3" id="KW-1185">Reference proteome</keyword>
<evidence type="ECO:0000313" key="2">
    <source>
        <dbReference type="EMBL" id="ERM94194.1"/>
    </source>
</evidence>
<dbReference type="HOGENOM" id="CLU_1350516_0_0_1"/>
<evidence type="ECO:0000256" key="1">
    <source>
        <dbReference type="SAM" id="MobiDB-lite"/>
    </source>
</evidence>
<sequence>MRCDARYCPKQHGNELGTQARAAVMPTPLQDSAAMDEVKVIELEDNSIEMWRAMLRNAIVCSFRPPVKDLRIPIHAWIKEDYYSISIMQEGVPTIALRSTTSSSSSVGNEVESKGKQPIHSAQKQGNTQQQWNLVSKKRKHKLHQLVNGQICRPIGRFGEERLLAPMLRLLLAGRDSAAEDQIQKDTLHQRILPWVCAWDNFV</sequence>
<dbReference type="EMBL" id="KI397513">
    <property type="protein sequence ID" value="ERM94194.1"/>
    <property type="molecule type" value="Genomic_DNA"/>
</dbReference>
<proteinExistence type="predicted"/>
<name>W1NG85_AMBTC</name>
<gene>
    <name evidence="2" type="ORF">AMTR_s00010p00190610</name>
</gene>
<reference evidence="3" key="1">
    <citation type="journal article" date="2013" name="Science">
        <title>The Amborella genome and the evolution of flowering plants.</title>
        <authorList>
            <consortium name="Amborella Genome Project"/>
        </authorList>
    </citation>
    <scope>NUCLEOTIDE SEQUENCE [LARGE SCALE GENOMIC DNA]</scope>
</reference>
<accession>W1NG85</accession>
<dbReference type="AlphaFoldDB" id="W1NG85"/>
<organism evidence="2 3">
    <name type="scientific">Amborella trichopoda</name>
    <dbReference type="NCBI Taxonomy" id="13333"/>
    <lineage>
        <taxon>Eukaryota</taxon>
        <taxon>Viridiplantae</taxon>
        <taxon>Streptophyta</taxon>
        <taxon>Embryophyta</taxon>
        <taxon>Tracheophyta</taxon>
        <taxon>Spermatophyta</taxon>
        <taxon>Magnoliopsida</taxon>
        <taxon>Amborellales</taxon>
        <taxon>Amborellaceae</taxon>
        <taxon>Amborella</taxon>
    </lineage>
</organism>
<evidence type="ECO:0000313" key="3">
    <source>
        <dbReference type="Proteomes" id="UP000017836"/>
    </source>
</evidence>